<keyword evidence="3" id="KW-1185">Reference proteome</keyword>
<organism evidence="2 3">
    <name type="scientific">Thecamonas trahens ATCC 50062</name>
    <dbReference type="NCBI Taxonomy" id="461836"/>
    <lineage>
        <taxon>Eukaryota</taxon>
        <taxon>Apusozoa</taxon>
        <taxon>Apusomonadida</taxon>
        <taxon>Apusomonadidae</taxon>
        <taxon>Thecamonas</taxon>
    </lineage>
</organism>
<feature type="compositionally biased region" description="Basic residues" evidence="1">
    <location>
        <begin position="8"/>
        <end position="21"/>
    </location>
</feature>
<gene>
    <name evidence="2" type="ORF">AMSG_12428</name>
</gene>
<proteinExistence type="predicted"/>
<feature type="region of interest" description="Disordered" evidence="1">
    <location>
        <begin position="1"/>
        <end position="54"/>
    </location>
</feature>
<feature type="region of interest" description="Disordered" evidence="1">
    <location>
        <begin position="189"/>
        <end position="208"/>
    </location>
</feature>
<sequence>MAQEPSRRPRVRHRHGPRHQRAVWPPPPDLARPAHPHERAPWRARGHSRAGSKQPVYTGACMTRAHAIAHRSRGGHVIISATLRSVLPFDLPDHLTAHPVGRILDPIDKKHTVEMFVVVAKSSVTALRWATIAARMTSTWISATDITDEGATTEAGTDAQPATAIGHHKKKHACGDFNRSLVHYHSDEEMNEVDGPGPGPASGTQPVDGAARIVGRPAAGPTDLPTRAISASRIPHGYNGIRSAIAQIAALPSTSSGASSGVISWVVTPRVAASASNYDSANSSLTRKGSLDSTTAGTRNSSAASLAHRASPRRPPAAEQSIHLHASGFTPRGRPRILRLVPAPDPEPASSPVPAPEPAPEPEPEPESASLPVSAPESVPVSAPESVPVSAPESAPELEPESVPSAAAAPAALSPPSQPSLTVAGHPTSSLDSPLTTAPTIAVEIAAGSNSASMSSVDDLAVVDRPPVVGPRPRATSTSCGNGDGGGDGDSNGLESGNNTTTQFSNIVLSSPACEHAPDDALASCTSSLTVPYSSPTTIYDTEPSLRVQDDNAFIFDLQSSVPHIPPDLLGTSMVVGTDPSAAPHTPNRAAVPPHPQAGSASTSTSTSTSSSTSSSSLSSSTSSSSSSSSASSSPSSQVAI</sequence>
<feature type="compositionally biased region" description="Low complexity" evidence="1">
    <location>
        <begin position="275"/>
        <end position="284"/>
    </location>
</feature>
<evidence type="ECO:0000256" key="1">
    <source>
        <dbReference type="SAM" id="MobiDB-lite"/>
    </source>
</evidence>
<feature type="compositionally biased region" description="Low complexity" evidence="1">
    <location>
        <begin position="464"/>
        <end position="474"/>
    </location>
</feature>
<evidence type="ECO:0000313" key="3">
    <source>
        <dbReference type="Proteomes" id="UP000054408"/>
    </source>
</evidence>
<feature type="compositionally biased region" description="Pro residues" evidence="1">
    <location>
        <begin position="343"/>
        <end position="359"/>
    </location>
</feature>
<dbReference type="AlphaFoldDB" id="A0A0L0DUD4"/>
<reference evidence="2 3" key="1">
    <citation type="submission" date="2010-05" db="EMBL/GenBank/DDBJ databases">
        <title>The Genome Sequence of Thecamonas trahens ATCC 50062.</title>
        <authorList>
            <consortium name="The Broad Institute Genome Sequencing Platform"/>
            <person name="Russ C."/>
            <person name="Cuomo C."/>
            <person name="Shea T."/>
            <person name="Young S.K."/>
            <person name="Zeng Q."/>
            <person name="Koehrsen M."/>
            <person name="Haas B."/>
            <person name="Borodovsky M."/>
            <person name="Guigo R."/>
            <person name="Alvarado L."/>
            <person name="Berlin A."/>
            <person name="Bochicchio J."/>
            <person name="Borenstein D."/>
            <person name="Chapman S."/>
            <person name="Chen Z."/>
            <person name="Freedman E."/>
            <person name="Gellesch M."/>
            <person name="Goldberg J."/>
            <person name="Griggs A."/>
            <person name="Gujja S."/>
            <person name="Heilman E."/>
            <person name="Heiman D."/>
            <person name="Hepburn T."/>
            <person name="Howarth C."/>
            <person name="Jen D."/>
            <person name="Larson L."/>
            <person name="Mehta T."/>
            <person name="Park D."/>
            <person name="Pearson M."/>
            <person name="Roberts A."/>
            <person name="Saif S."/>
            <person name="Shenoy N."/>
            <person name="Sisk P."/>
            <person name="Stolte C."/>
            <person name="Sykes S."/>
            <person name="Thomson T."/>
            <person name="Walk T."/>
            <person name="White J."/>
            <person name="Yandava C."/>
            <person name="Burger G."/>
            <person name="Gray M.W."/>
            <person name="Holland P.W.H."/>
            <person name="King N."/>
            <person name="Lang F.B.F."/>
            <person name="Roger A.J."/>
            <person name="Ruiz-Trillo I."/>
            <person name="Lander E."/>
            <person name="Nusbaum C."/>
        </authorList>
    </citation>
    <scope>NUCLEOTIDE SEQUENCE [LARGE SCALE GENOMIC DNA]</scope>
    <source>
        <strain evidence="2 3">ATCC 50062</strain>
    </source>
</reference>
<dbReference type="STRING" id="461836.A0A0L0DUD4"/>
<dbReference type="EMBL" id="GL349505">
    <property type="protein sequence ID" value="KNC55812.1"/>
    <property type="molecule type" value="Genomic_DNA"/>
</dbReference>
<dbReference type="RefSeq" id="XP_013752842.1">
    <property type="nucleotide sequence ID" value="XM_013897388.1"/>
</dbReference>
<feature type="compositionally biased region" description="Polar residues" evidence="1">
    <location>
        <begin position="527"/>
        <end position="540"/>
    </location>
</feature>
<dbReference type="GeneID" id="25570342"/>
<dbReference type="Proteomes" id="UP000054408">
    <property type="component" value="Unassembled WGS sequence"/>
</dbReference>
<feature type="region of interest" description="Disordered" evidence="1">
    <location>
        <begin position="527"/>
        <end position="546"/>
    </location>
</feature>
<protein>
    <submittedName>
        <fullName evidence="2">Uncharacterized protein</fullName>
    </submittedName>
</protein>
<feature type="region of interest" description="Disordered" evidence="1">
    <location>
        <begin position="464"/>
        <end position="504"/>
    </location>
</feature>
<feature type="compositionally biased region" description="Low complexity" evidence="1">
    <location>
        <begin position="367"/>
        <end position="415"/>
    </location>
</feature>
<feature type="compositionally biased region" description="Low complexity" evidence="1">
    <location>
        <begin position="600"/>
        <end position="641"/>
    </location>
</feature>
<name>A0A0L0DUD4_THETB</name>
<feature type="region of interest" description="Disordered" evidence="1">
    <location>
        <begin position="275"/>
        <end position="435"/>
    </location>
</feature>
<feature type="compositionally biased region" description="Polar residues" evidence="1">
    <location>
        <begin position="285"/>
        <end position="300"/>
    </location>
</feature>
<accession>A0A0L0DUD4</accession>
<evidence type="ECO:0000313" key="2">
    <source>
        <dbReference type="EMBL" id="KNC55812.1"/>
    </source>
</evidence>
<feature type="region of interest" description="Disordered" evidence="1">
    <location>
        <begin position="573"/>
        <end position="641"/>
    </location>
</feature>